<proteinExistence type="predicted"/>
<name>A0ABR2LEN9_9ASPA</name>
<comment type="caution">
    <text evidence="1">The sequence shown here is derived from an EMBL/GenBank/DDBJ whole genome shotgun (WGS) entry which is preliminary data.</text>
</comment>
<evidence type="ECO:0000313" key="2">
    <source>
        <dbReference type="Proteomes" id="UP001412067"/>
    </source>
</evidence>
<sequence>MPLASGIHLLHSPISLRRRPLFSVPFPPACCRSSFVRCCLPSSAGIEGRTVGGEFSGTSIAFHPGQKRKAYPFDEVEPRWQRYWEENATFRTPDEILKQDMRVKKASILYSTTTDRKRALHRALPPVPDSAVRL</sequence>
<dbReference type="Proteomes" id="UP001412067">
    <property type="component" value="Unassembled WGS sequence"/>
</dbReference>
<dbReference type="EMBL" id="JBBWWR010000020">
    <property type="protein sequence ID" value="KAK8939407.1"/>
    <property type="molecule type" value="Genomic_DNA"/>
</dbReference>
<reference evidence="1 2" key="1">
    <citation type="journal article" date="2022" name="Nat. Plants">
        <title>Genomes of leafy and leafless Platanthera orchids illuminate the evolution of mycoheterotrophy.</title>
        <authorList>
            <person name="Li M.H."/>
            <person name="Liu K.W."/>
            <person name="Li Z."/>
            <person name="Lu H.C."/>
            <person name="Ye Q.L."/>
            <person name="Zhang D."/>
            <person name="Wang J.Y."/>
            <person name="Li Y.F."/>
            <person name="Zhong Z.M."/>
            <person name="Liu X."/>
            <person name="Yu X."/>
            <person name="Liu D.K."/>
            <person name="Tu X.D."/>
            <person name="Liu B."/>
            <person name="Hao Y."/>
            <person name="Liao X.Y."/>
            <person name="Jiang Y.T."/>
            <person name="Sun W.H."/>
            <person name="Chen J."/>
            <person name="Chen Y.Q."/>
            <person name="Ai Y."/>
            <person name="Zhai J.W."/>
            <person name="Wu S.S."/>
            <person name="Zhou Z."/>
            <person name="Hsiao Y.Y."/>
            <person name="Wu W.L."/>
            <person name="Chen Y.Y."/>
            <person name="Lin Y.F."/>
            <person name="Hsu J.L."/>
            <person name="Li C.Y."/>
            <person name="Wang Z.W."/>
            <person name="Zhao X."/>
            <person name="Zhong W.Y."/>
            <person name="Ma X.K."/>
            <person name="Ma L."/>
            <person name="Huang J."/>
            <person name="Chen G.Z."/>
            <person name="Huang M.Z."/>
            <person name="Huang L."/>
            <person name="Peng D.H."/>
            <person name="Luo Y.B."/>
            <person name="Zou S.Q."/>
            <person name="Chen S.P."/>
            <person name="Lan S."/>
            <person name="Tsai W.C."/>
            <person name="Van de Peer Y."/>
            <person name="Liu Z.J."/>
        </authorList>
    </citation>
    <scope>NUCLEOTIDE SEQUENCE [LARGE SCALE GENOMIC DNA]</scope>
    <source>
        <strain evidence="1">Lor288</strain>
    </source>
</reference>
<protein>
    <submittedName>
        <fullName evidence="1">Uncharacterized protein</fullName>
    </submittedName>
</protein>
<keyword evidence="2" id="KW-1185">Reference proteome</keyword>
<gene>
    <name evidence="1" type="ORF">KSP40_PGU022691</name>
</gene>
<accession>A0ABR2LEN9</accession>
<evidence type="ECO:0000313" key="1">
    <source>
        <dbReference type="EMBL" id="KAK8939407.1"/>
    </source>
</evidence>
<organism evidence="1 2">
    <name type="scientific">Platanthera guangdongensis</name>
    <dbReference type="NCBI Taxonomy" id="2320717"/>
    <lineage>
        <taxon>Eukaryota</taxon>
        <taxon>Viridiplantae</taxon>
        <taxon>Streptophyta</taxon>
        <taxon>Embryophyta</taxon>
        <taxon>Tracheophyta</taxon>
        <taxon>Spermatophyta</taxon>
        <taxon>Magnoliopsida</taxon>
        <taxon>Liliopsida</taxon>
        <taxon>Asparagales</taxon>
        <taxon>Orchidaceae</taxon>
        <taxon>Orchidoideae</taxon>
        <taxon>Orchideae</taxon>
        <taxon>Orchidinae</taxon>
        <taxon>Platanthera</taxon>
    </lineage>
</organism>